<proteinExistence type="predicted"/>
<feature type="compositionally biased region" description="Basic and acidic residues" evidence="1">
    <location>
        <begin position="283"/>
        <end position="293"/>
    </location>
</feature>
<feature type="compositionally biased region" description="Low complexity" evidence="1">
    <location>
        <begin position="298"/>
        <end position="312"/>
    </location>
</feature>
<dbReference type="Proteomes" id="UP001221757">
    <property type="component" value="Unassembled WGS sequence"/>
</dbReference>
<dbReference type="AlphaFoldDB" id="A0AAD7FHW2"/>
<dbReference type="EMBL" id="JARKIE010000609">
    <property type="protein sequence ID" value="KAJ7625151.1"/>
    <property type="molecule type" value="Genomic_DNA"/>
</dbReference>
<accession>A0AAD7FHW2</accession>
<comment type="caution">
    <text evidence="2">The sequence shown here is derived from an EMBL/GenBank/DDBJ whole genome shotgun (WGS) entry which is preliminary data.</text>
</comment>
<feature type="compositionally biased region" description="Pro residues" evidence="1">
    <location>
        <begin position="199"/>
        <end position="213"/>
    </location>
</feature>
<evidence type="ECO:0000256" key="1">
    <source>
        <dbReference type="SAM" id="MobiDB-lite"/>
    </source>
</evidence>
<evidence type="ECO:0000313" key="3">
    <source>
        <dbReference type="Proteomes" id="UP001221757"/>
    </source>
</evidence>
<sequence>MTTPPHPAQASRPTCPHTPPVSTACEKDGSASRAQEQPLVHSVEKSSAPGAEMFECIQAPGASMSGLVSTSVMARCLPNFNTFHTECTYRRRRRRRERVRIADRPAHPWVQAQSSRVTGDESTAGSHRNRGWVLWAWNAHLSAPVCIHTSHVSSRASPFTHGPLRQKHAFRASPSRIHARTSLRARTHTHARRTHAPAPSIPSTPPRTPPPSSPQQTSPGHRIIASGETLLRPRRHARQQTLRHTDAGTTTTPRTPPSASCKPSASTQHEDDSTPLPQNARTMRTDPREEDVRTQYPSHSRTPHTTSTGTLHCVGGGAITARPATEPTSRVNSCAQSRSGGETYLHVGARGAGIVAQLRGGGRRETRSPEERPPN</sequence>
<gene>
    <name evidence="2" type="ORF">B0H17DRAFT_1151258</name>
</gene>
<feature type="region of interest" description="Disordered" evidence="1">
    <location>
        <begin position="154"/>
        <end position="316"/>
    </location>
</feature>
<feature type="compositionally biased region" description="Basic residues" evidence="1">
    <location>
        <begin position="177"/>
        <end position="195"/>
    </location>
</feature>
<name>A0AAD7FHW2_MYCRO</name>
<protein>
    <submittedName>
        <fullName evidence="2">Uncharacterized protein</fullName>
    </submittedName>
</protein>
<reference evidence="2" key="1">
    <citation type="submission" date="2023-03" db="EMBL/GenBank/DDBJ databases">
        <title>Massive genome expansion in bonnet fungi (Mycena s.s.) driven by repeated elements and novel gene families across ecological guilds.</title>
        <authorList>
            <consortium name="Lawrence Berkeley National Laboratory"/>
            <person name="Harder C.B."/>
            <person name="Miyauchi S."/>
            <person name="Viragh M."/>
            <person name="Kuo A."/>
            <person name="Thoen E."/>
            <person name="Andreopoulos B."/>
            <person name="Lu D."/>
            <person name="Skrede I."/>
            <person name="Drula E."/>
            <person name="Henrissat B."/>
            <person name="Morin E."/>
            <person name="Kohler A."/>
            <person name="Barry K."/>
            <person name="LaButti K."/>
            <person name="Morin E."/>
            <person name="Salamov A."/>
            <person name="Lipzen A."/>
            <person name="Mereny Z."/>
            <person name="Hegedus B."/>
            <person name="Baldrian P."/>
            <person name="Stursova M."/>
            <person name="Weitz H."/>
            <person name="Taylor A."/>
            <person name="Grigoriev I.V."/>
            <person name="Nagy L.G."/>
            <person name="Martin F."/>
            <person name="Kauserud H."/>
        </authorList>
    </citation>
    <scope>NUCLEOTIDE SEQUENCE</scope>
    <source>
        <strain evidence="2">CBHHK067</strain>
    </source>
</reference>
<feature type="region of interest" description="Disordered" evidence="1">
    <location>
        <begin position="1"/>
        <end position="46"/>
    </location>
</feature>
<organism evidence="2 3">
    <name type="scientific">Mycena rosella</name>
    <name type="common">Pink bonnet</name>
    <name type="synonym">Agaricus rosellus</name>
    <dbReference type="NCBI Taxonomy" id="1033263"/>
    <lineage>
        <taxon>Eukaryota</taxon>
        <taxon>Fungi</taxon>
        <taxon>Dikarya</taxon>
        <taxon>Basidiomycota</taxon>
        <taxon>Agaricomycotina</taxon>
        <taxon>Agaricomycetes</taxon>
        <taxon>Agaricomycetidae</taxon>
        <taxon>Agaricales</taxon>
        <taxon>Marasmiineae</taxon>
        <taxon>Mycenaceae</taxon>
        <taxon>Mycena</taxon>
    </lineage>
</organism>
<keyword evidence="3" id="KW-1185">Reference proteome</keyword>
<evidence type="ECO:0000313" key="2">
    <source>
        <dbReference type="EMBL" id="KAJ7625151.1"/>
    </source>
</evidence>